<evidence type="ECO:0000313" key="1">
    <source>
        <dbReference type="EMBL" id="CAJ2651483.1"/>
    </source>
</evidence>
<evidence type="ECO:0000313" key="2">
    <source>
        <dbReference type="Proteomes" id="UP001177021"/>
    </source>
</evidence>
<sequence>MKPLFHHSSSINLFLYAVVIFMISIINIPTCMCDDGDQYNNCKDAFTCNNTNSLMYPFWGENRAEYCGVSADSNTELTCGESVPKITINSVKYGILDWVNTTQKLTVARDDYWGGICAKKSKI</sequence>
<dbReference type="Proteomes" id="UP001177021">
    <property type="component" value="Unassembled WGS sequence"/>
</dbReference>
<comment type="caution">
    <text evidence="1">The sequence shown here is derived from an EMBL/GenBank/DDBJ whole genome shotgun (WGS) entry which is preliminary data.</text>
</comment>
<keyword evidence="2" id="KW-1185">Reference proteome</keyword>
<proteinExistence type="predicted"/>
<dbReference type="EMBL" id="CASHSV030000141">
    <property type="protein sequence ID" value="CAJ2651483.1"/>
    <property type="molecule type" value="Genomic_DNA"/>
</dbReference>
<protein>
    <submittedName>
        <fullName evidence="1">Uncharacterized protein</fullName>
    </submittedName>
</protein>
<gene>
    <name evidence="1" type="ORF">MILVUS5_LOCUS19113</name>
</gene>
<accession>A0ACB0K6W4</accession>
<reference evidence="1" key="1">
    <citation type="submission" date="2023-10" db="EMBL/GenBank/DDBJ databases">
        <authorList>
            <person name="Rodriguez Cubillos JULIANA M."/>
            <person name="De Vega J."/>
        </authorList>
    </citation>
    <scope>NUCLEOTIDE SEQUENCE</scope>
</reference>
<organism evidence="1 2">
    <name type="scientific">Trifolium pratense</name>
    <name type="common">Red clover</name>
    <dbReference type="NCBI Taxonomy" id="57577"/>
    <lineage>
        <taxon>Eukaryota</taxon>
        <taxon>Viridiplantae</taxon>
        <taxon>Streptophyta</taxon>
        <taxon>Embryophyta</taxon>
        <taxon>Tracheophyta</taxon>
        <taxon>Spermatophyta</taxon>
        <taxon>Magnoliopsida</taxon>
        <taxon>eudicotyledons</taxon>
        <taxon>Gunneridae</taxon>
        <taxon>Pentapetalae</taxon>
        <taxon>rosids</taxon>
        <taxon>fabids</taxon>
        <taxon>Fabales</taxon>
        <taxon>Fabaceae</taxon>
        <taxon>Papilionoideae</taxon>
        <taxon>50 kb inversion clade</taxon>
        <taxon>NPAAA clade</taxon>
        <taxon>Hologalegina</taxon>
        <taxon>IRL clade</taxon>
        <taxon>Trifolieae</taxon>
        <taxon>Trifolium</taxon>
    </lineage>
</organism>
<name>A0ACB0K6W4_TRIPR</name>